<dbReference type="InterPro" id="IPR001242">
    <property type="entry name" value="Condensation_dom"/>
</dbReference>
<comment type="cofactor">
    <cofactor evidence="1">
        <name>pantetheine 4'-phosphate</name>
        <dbReference type="ChEBI" id="CHEBI:47942"/>
    </cofactor>
</comment>
<dbReference type="InterPro" id="IPR010060">
    <property type="entry name" value="NRPS_synth"/>
</dbReference>
<comment type="caution">
    <text evidence="6">The sequence shown here is derived from an EMBL/GenBank/DDBJ whole genome shotgun (WGS) entry which is preliminary data.</text>
</comment>
<evidence type="ECO:0000256" key="4">
    <source>
        <dbReference type="ARBA" id="ARBA00023194"/>
    </source>
</evidence>
<dbReference type="SMART" id="SM00823">
    <property type="entry name" value="PKS_PP"/>
    <property type="match status" value="4"/>
</dbReference>
<dbReference type="Gene3D" id="2.30.38.10">
    <property type="entry name" value="Luciferase, Domain 3"/>
    <property type="match status" value="3"/>
</dbReference>
<keyword evidence="4" id="KW-0045">Antibiotic biosynthesis</keyword>
<accession>A0ABQ3MF07</accession>
<dbReference type="PANTHER" id="PTHR45398:SF1">
    <property type="entry name" value="ENZYME, PUTATIVE (JCVI)-RELATED"/>
    <property type="match status" value="1"/>
</dbReference>
<dbReference type="NCBIfam" id="NF003417">
    <property type="entry name" value="PRK04813.1"/>
    <property type="match status" value="4"/>
</dbReference>
<evidence type="ECO:0000256" key="1">
    <source>
        <dbReference type="ARBA" id="ARBA00001957"/>
    </source>
</evidence>
<dbReference type="CDD" id="cd19543">
    <property type="entry name" value="DCL_NRPS"/>
    <property type="match status" value="3"/>
</dbReference>
<dbReference type="NCBIfam" id="TIGR01720">
    <property type="entry name" value="NRPS-para261"/>
    <property type="match status" value="4"/>
</dbReference>
<dbReference type="NCBIfam" id="TIGR01733">
    <property type="entry name" value="AA-adenyl-dom"/>
    <property type="match status" value="4"/>
</dbReference>
<feature type="domain" description="Carrier" evidence="5">
    <location>
        <begin position="2001"/>
        <end position="2075"/>
    </location>
</feature>
<dbReference type="CDD" id="cd05930">
    <property type="entry name" value="A_NRPS"/>
    <property type="match status" value="4"/>
</dbReference>
<evidence type="ECO:0000256" key="2">
    <source>
        <dbReference type="ARBA" id="ARBA00022450"/>
    </source>
</evidence>
<dbReference type="Gene3D" id="1.10.1200.10">
    <property type="entry name" value="ACP-like"/>
    <property type="match status" value="4"/>
</dbReference>
<dbReference type="Pfam" id="PF00668">
    <property type="entry name" value="Condensation"/>
    <property type="match status" value="7"/>
</dbReference>
<sequence>MLTAVAQRPELVVRDVPVQRPEQATELVAWGATPVPAAERPVPDLIAGWASDEVAAVCGDERLTFAELNARADSLASRLRQAGVGAGSPVAVLVPRGVELAVAFQGVLRSGGVYVPVNPGLPAERLEFLLADAGVVAVISAADVPGFTGAVLQVDGVAAAEPLPPVDRNALAYIAYTSGSTGRPKGVAVTHSALSSYVAGWRDGLAALGGPGTVLSMSGPGFDVSIGDMTRALAFGQTVVFLPHDEHVTVESLHRTLVDHAVEVAEIVPGMLLRDLAAHCRIAGPVESLRLVISGTDLWTHDALVTAVAEVAPNAVPGNVFGVTEAAIDSIFHAVTEDHPAAVVPIGTPLAGAQAFVVDGSLRPAPVGVPGELLVGGPGVAQGYVGRPDLTAERFVPDAFAGSGGRLYRTGDRARWRADGTIEFLGRVDEQVKIRGYRVEPGEVEVVIGDHPGVRDVVVVARDGGPHGGKRLVAYVVAEGSEDVSGSALRSWLRERVPDYLVPSVFVALERLPLTPNGKVDRRGLPDPEPETAGEAYVAPRTAVEEILAAVWGGVLGVERVGVHDNFFELGGDSIVSLQIVARVRAAGLGVDVADVFAHQTIAELAQAVRDALPETLAEQGVVTGPVPFTPIQRWFLAQDIPDRDHWNWSGVFELAPGTDPERLGRALDTLVEHHDALRIRFTPESQFNAPVDGGGFLRVVDGDDVVERMTEAQKSLRLADGPLLAALYFDRGDEPAWLGLTVHHLVMDGVSWNVLLEDLDTAYAGGELAPKTTSFKAWAEEVQTLDAEEERDHWAATTADVTTVPVDGDGPNSEESGGVVQSWLDAETTASLLGEAHKAYRTQGNDLLLAALAQALGEWAGSDHVTVDLESHGREGADLSRTVGWFTSIFPVRLSRQDDPGAAIKAVKEELRSVPRRGVGYGVLRWLRDDLAAPERPVLFNYLGAYDAVDSVGLIRRELPADLAGPSEGEGGTRSHLLQIEVQQSADGRLSIEWFHSANVHDTATVERVAARYVEALREVVAHCRSASGFTPSDFPLASLVQSEVDLLASRYALADVYRLAPVQSGMLFGVVGSPVDGLYWAQNVYDLAGPIDADRLAAAWREVIARHAPLRSGFVWEGVSEPVQVVPAEVDVPLTTHDWSGLDESGQQARLRDLLDHDRSLGFDLARPPLTRLYLVDRGDGRNWLVWGLYQGLCDGWSLPVVMDEVTAAYQRQSLPPVRPYREYIAWLGQRDSADTEGFWRTYLDGFEAPTALPVDRLAASHYAQDRRRTHLSEDVTAGLVELARRERVTLSTVVQAAWAKVLSASSGEDDVVFGLTVSGRPAELAGVESMVGLFINTLPVRASVPVDLPFASWLPQLRDNQVALQRFEYTPLVDVQRWSAVPHGRALFDSIVVFGNFPQEELPEDLGGVQATESVEQGNYPLTFAVDLEATLKIEAEFSTAAFDAVTVERVLDQLVVVLTAVAERPALTVGDVPLQRPEQAAALVAAGTTPEPPAERPVPDLVHGWAGDGVAVVCGDERLTFAELDARADELAARLRRSGVTVGSPVAVVVPRGLDLAVAFQGVLRSGGVYVPVNPGLPAERLAYLLADAAVVAVVTTTASETAGFSGAVVLVDDVSEAAGEALPSIDPHSLAYIAYTSGSTGRPKGVAVTHAALSSYVAGWRAGLAELGGPGAVLSMSGPGFDVSIGDMTRALAFGQTVVFLPHDEHVTVESLHRTLVDHAVEVAEIVPGMLLRDLAAHCRVAGPVESLRLVISGTDMWTHDALTTAVAEVAPNAVPGNVFGVTEAAIDSIFHPVGEDDPAAVVPIGTPLAGAQAFVVDGSWQPAPVGVPGELLVGGSGVAQGYVGRPDLTAERFVPDVITGSGGRLYRTGDRARWRADGTIEFLGRVDEQVKIRGYRVEPGEVEVVIGDHPDVRDVVVVARDGGPHGGKRLVAYVVAEGEFSGSALRSWLRERVPDYLVPSVFVALERLPLTPNGKVDRRGLPDPEPETAGEAYVAARTAVEETLAAVWSGVLGVERVGVHDNFFELGGDSIVSLQIVARVRAAGLGVDVADVFAHQTIAELALAVRDTPAVTSAEQGVVTGPVPFTPIQRWFLAQDVPDRDHWNWSGMFELAPGTDPVRLGQALDAVVAHHDALRIRFTPESQSNAPVDGGGFLRVVADDAMVERMTEAQKSLRLADGPLLAGVFFDRGDEPAWFGLTVHHLVMDGVSWNVLLEDLDTAYAGRELGPKTTSFQQWALQLQDDDASAEREHWIAATADVAELPADGDGPNTDASESIVQSWLDAETTAMLLGDAHKAYRTQGNDLLLAALAQALGEWADSDHVTIDLESHGREGADLSRTIGWFTSIFPVRLTHEVNPASAIKAVKEELRSVPRRGVGYGVLRWLRDDLAAPERPVLFNYLGAYDADDSSGLLRRELDGDLAGPTEGVGGTRSHLLQIEVQQSADGRLSIEWFHSANVHDTATVERVAARYVEALRELVAHCRSASGFTPSDFPLASLAQPEVDLLASLYDLADVYRLAPVQSGMLFGVVGSPVDGLYWGQSVYDLAGPIDLVRFAAAWREVIARHASLRSGFVWEGVAEPVQVVLGEVGVPLTSHDWSGLDEAAQQAKLQELLEEDRALGFDLARPPLMRLHVVDRGNGQNWLIWGLYQGLCDGWSLPVVMDQVSAAYQGSALEPTRPYRDFIAWLDGRDPSAPESFWRTYLAGFEAPTPLPADRLAASHYAQDRRRTHLDDEVTASLVALARRERVTLSTVVQAAWAKVLSASSGEDDVVFGLTVSGRPAELAGVESMVGLFINTLPVRTVVPADVPFTSWLHELRDNQVALQRFEYTPLVDVQRWSAVPHGRALFDSIVVFGNYPQEELPEDLGEDWLQATESVEQGNYPLTFAVDLEATLKIEAEFSTAAFDAATVERILDRLVVVLTAVARRPDLRVQDIPLHRPAQAAEIVGWGSTVAPAVERPVPDLVAGQEGDGVAAICGDEQLTFAELGARADALAARLRQSGVTAGSSVAVLVPRGLDLAVAFQGVLRSGGVYVPINPGLPAERLEYLLADAGVVAVVTTTDLPTFNGAVLLVDEMSPAPSVPLPAIAPDSLAYIAYTSGSTGRPKGVAVTHSALSSYVAGWRAGLAALGGPGPVLSMSGPGFDVSIGDMTRALAFGQTVVFLPHDEHVSVESLHATLVEHRIEVAEIVPGMLLRDLAAHCRTAGPVESLRLVISGTDMWTHDALTTAVAEVGPNAVPGNVFGVTEAAIDSIFHPVGEDHPAAVVPIGTPLAGAQAFVVDGSLRPAPVGVPGELLVGGAGLAQGYVGRPDLTAERFVPDVFGSTGGRLYRTGDRARWRADGTIEFLGRVDEQVKIRGYRVEPGEVEVVIGDHPDVRDVVVVAREGGPHGGKRLVAYVVAEGEFSSKELRNWLRERVPDYLVPSVFVALERLPLTPNGKVDRRGLPDPEPETAGEVFVAPRTAAEETLAAVWSQVLGVERVGVHDNFFELGGDSILSLQIVARTRAAGLGVDVADVFAHQSVAELASVVRDAPQASLAEQGVVTGPVPFTPIQRWFLAQDLPDRDHWNWSGMFELAPGTDPERLSRALDALVAHHDALRIRFTPENQVNAPVDGTGFLRVVNGDAVVEHMTEAQKSLRLADGPLLAAVYFDRGSEPAWLGLTVHHLVMDGVSWNVLLEDLDTAYAGQELPPKTTSFQQWALQLQDDDASGEREHWVEATADVVALPADGDGPNTDASESIVQSWLDAETTAALLGDAHKAYRTQGNDLLLTALAQALGEWADSDHVTIDLESHGREGADLSRTVGWFTSIFPVRLTNRDDPAAAIKAVKEELRTVPRRGVGYGVLRWLQGELADAPARPVLFNYLGAHDGADDTGGLIRRELDGDLAGPSEADGGTRSHLLQLEVQQTADGRLSIEWFHSTGNHDTATIERVAARYVEALRDLVAHCRWTAGGFTPSDFPLASLEQSEVDRLAERYSLADVYRLAPVQSGMLFGVVGAPDEGDGLYWGQGVYDLAGSIDTGRLAAAWRQVVARHAALRSGFVWEGVSEPVQIVLAGVDVPLEQRDWSGLDEAAQQIELQELLAEDRALGFDLARPPLTRLYLVDRGDGRNWLVWGLYQGLCDGWSLPVVMDEVSAAYQGQPLPPARPYRDYIAWLGQRDPADTEGFWRTYLDGFEAPTALPVDRLAASHYAQDRRRTHLDDDVTTRLVELARRERVTLSTVVQAAWAKVLADNSGENDVVFGLTVSGRPADLAGVESMVGLFINTLPVRATIPGSTPFSTWLHELSDNQVALQRFEFTPLVDVQRWSAVPHGRQLFDSIVVFGNYPQEEAPDEAGEDWADAVESVEQGNYPLTFAVDLEATLKIEAEFSTAAFDATTVERVLDQLVVVLTAVAHEPDLAVADLPLQRPEQAARLVAQGETAVPVAELPVPQLIQGWTDGVAAKCGDRSLTFAELDARSAGLAARLRRAGVKAESPVAVLVPRGIDLAVAFQGVLRSGGAYVPVNPGLPAERLQYLLEDAGVVAVVTTTDLVGELAGTTASAGFTDAVLLVDVPSAVPAEPIPPVDPAAVAYIAYTSGSTGRPKGVAVTHSALSSYVAGWRDGLAALGGPGPVLSMSGPGFDVSIGDMTRALAFGQTVVFLPHDEHVSVESLHRTLSDDGVAIAEIVPGMLLRDLAAHCREAGPVESLRLVISGTDMWTHDALTTAVAEVAPNAVPGNVFGVTEAAIDSIFHPVGEDHPQAVVPIGTPLAGARAVIVDDAMRPAPVGVPGELLVGGPGVARGYVNRPDLTAERFVPDVFGASGGRLYRTGDRARWRADGTIEFLGRVDEQVKIRGYRVEPGEVEVVIGDHPNVRDVVVVAREGGPHGGKRLVAYVVAEGESDSKELRSWLRERVPDYLVPSVFVALDRIPLTPNGKVDRKGLPDPEPGTTAEVFEAPRTSAEDVLAEVWAQVLGLERVGVHDNFFELGGDSILSLQIVARTRAAGLGVDVADVFAHQTIAELAPVVRDTPTAMLAEQGAVTGPVPLTPIQHWFVEEDIPDRDHWNWSGVFELAAGTDPGRLARALDTVVAHHDALRIRFRQEGGTWVQDNDGELQPLLRVVTAQDDDEVVALMTEAQTSLRLAEGPLVAALYFDRGDEPAWLGLTAHHFVMDGVAWNVLLEDLDTVYQGGPLGPKTTSFQQWAEVLHADDPQAERGHWVAQTERVTAVPVDGHGANTEESADTVRGWLDARSTELLLGEAHKAYRTQINDLLLAALLKTLGEWAGAGDVTIDLESHGREAIADGVDLSRTVGWFTSIFPVRLRHHRLNDSGELIKAVKEQLRTVPRRGVGYGVLRYLERDEQLVQAPARPVLFNYLGAFDAAGDDAVGLISEELSSDLCGPTENEQGNRSHLLHIEAEQTSDGRLLVEWYFSTNVHSQATVERLAARYVDVLRDLVEHCQSGAGGVTPSDFPLANIDQASLAAVLKQMGG</sequence>
<dbReference type="InterPro" id="IPR006162">
    <property type="entry name" value="Ppantetheine_attach_site"/>
</dbReference>
<dbReference type="PROSITE" id="PS50075">
    <property type="entry name" value="CARRIER"/>
    <property type="match status" value="4"/>
</dbReference>
<dbReference type="CDD" id="cd19534">
    <property type="entry name" value="E_NRPS"/>
    <property type="match status" value="3"/>
</dbReference>
<dbReference type="SUPFAM" id="SSF56801">
    <property type="entry name" value="Acetyl-CoA synthetase-like"/>
    <property type="match status" value="4"/>
</dbReference>
<dbReference type="InterPro" id="IPR045851">
    <property type="entry name" value="AMP-bd_C_sf"/>
</dbReference>
<dbReference type="Pfam" id="PF00501">
    <property type="entry name" value="AMP-binding"/>
    <property type="match status" value="4"/>
</dbReference>
<reference evidence="7" key="1">
    <citation type="journal article" date="2019" name="Int. J. Syst. Evol. Microbiol.">
        <title>The Global Catalogue of Microorganisms (GCM) 10K type strain sequencing project: providing services to taxonomists for standard genome sequencing and annotation.</title>
        <authorList>
            <consortium name="The Broad Institute Genomics Platform"/>
            <consortium name="The Broad Institute Genome Sequencing Center for Infectious Disease"/>
            <person name="Wu L."/>
            <person name="Ma J."/>
        </authorList>
    </citation>
    <scope>NUCLEOTIDE SEQUENCE [LARGE SCALE GENOMIC DNA]</scope>
    <source>
        <strain evidence="7">CGMCC 4.7367</strain>
    </source>
</reference>
<protein>
    <submittedName>
        <fullName evidence="6">Non-ribosomal peptide synthetase</fullName>
    </submittedName>
</protein>
<dbReference type="Gene3D" id="3.40.50.12780">
    <property type="entry name" value="N-terminal domain of ligase-like"/>
    <property type="match status" value="1"/>
</dbReference>
<feature type="domain" description="Carrier" evidence="5">
    <location>
        <begin position="3463"/>
        <end position="3537"/>
    </location>
</feature>
<organism evidence="6 7">
    <name type="scientific">Lentzea cavernae</name>
    <dbReference type="NCBI Taxonomy" id="2020703"/>
    <lineage>
        <taxon>Bacteria</taxon>
        <taxon>Bacillati</taxon>
        <taxon>Actinomycetota</taxon>
        <taxon>Actinomycetes</taxon>
        <taxon>Pseudonocardiales</taxon>
        <taxon>Pseudonocardiaceae</taxon>
        <taxon>Lentzea</taxon>
    </lineage>
</organism>
<dbReference type="InterPro" id="IPR042099">
    <property type="entry name" value="ANL_N_sf"/>
</dbReference>
<evidence type="ECO:0000259" key="5">
    <source>
        <dbReference type="PROSITE" id="PS50075"/>
    </source>
</evidence>
<dbReference type="SUPFAM" id="SSF52777">
    <property type="entry name" value="CoA-dependent acyltransferases"/>
    <property type="match status" value="14"/>
</dbReference>
<feature type="domain" description="Carrier" evidence="5">
    <location>
        <begin position="4939"/>
        <end position="5013"/>
    </location>
</feature>
<dbReference type="Pfam" id="PF00550">
    <property type="entry name" value="PP-binding"/>
    <property type="match status" value="4"/>
</dbReference>
<dbReference type="Gene3D" id="3.30.559.30">
    <property type="entry name" value="Nonribosomal peptide synthetase, condensation domain"/>
    <property type="match status" value="7"/>
</dbReference>
<dbReference type="InterPro" id="IPR000873">
    <property type="entry name" value="AMP-dep_synth/lig_dom"/>
</dbReference>
<keyword evidence="2" id="KW-0596">Phosphopantetheine</keyword>
<proteinExistence type="predicted"/>
<keyword evidence="3" id="KW-0597">Phosphoprotein</keyword>
<dbReference type="PROSITE" id="PS00455">
    <property type="entry name" value="AMP_BINDING"/>
    <property type="match status" value="4"/>
</dbReference>
<dbReference type="Gene3D" id="3.40.50.980">
    <property type="match status" value="6"/>
</dbReference>
<dbReference type="Pfam" id="PF13193">
    <property type="entry name" value="AMP-binding_C"/>
    <property type="match status" value="4"/>
</dbReference>
<dbReference type="SUPFAM" id="SSF47336">
    <property type="entry name" value="ACP-like"/>
    <property type="match status" value="4"/>
</dbReference>
<dbReference type="Gene3D" id="3.30.559.10">
    <property type="entry name" value="Chloramphenicol acetyltransferase-like domain"/>
    <property type="match status" value="7"/>
</dbReference>
<dbReference type="InterPro" id="IPR010071">
    <property type="entry name" value="AA_adenyl_dom"/>
</dbReference>
<dbReference type="NCBIfam" id="NF004282">
    <property type="entry name" value="PRK05691.1"/>
    <property type="match status" value="8"/>
</dbReference>
<evidence type="ECO:0000256" key="3">
    <source>
        <dbReference type="ARBA" id="ARBA00022553"/>
    </source>
</evidence>
<feature type="domain" description="Carrier" evidence="5">
    <location>
        <begin position="539"/>
        <end position="613"/>
    </location>
</feature>
<keyword evidence="7" id="KW-1185">Reference proteome</keyword>
<dbReference type="InterPro" id="IPR009081">
    <property type="entry name" value="PP-bd_ACP"/>
</dbReference>
<evidence type="ECO:0000313" key="7">
    <source>
        <dbReference type="Proteomes" id="UP000605568"/>
    </source>
</evidence>
<dbReference type="EMBL" id="BNAR01000004">
    <property type="protein sequence ID" value="GHH40850.1"/>
    <property type="molecule type" value="Genomic_DNA"/>
</dbReference>
<dbReference type="InterPro" id="IPR020806">
    <property type="entry name" value="PKS_PP-bd"/>
</dbReference>
<dbReference type="Proteomes" id="UP000605568">
    <property type="component" value="Unassembled WGS sequence"/>
</dbReference>
<dbReference type="PROSITE" id="PS00012">
    <property type="entry name" value="PHOSPHOPANTETHEINE"/>
    <property type="match status" value="2"/>
</dbReference>
<dbReference type="InterPro" id="IPR020845">
    <property type="entry name" value="AMP-binding_CS"/>
</dbReference>
<dbReference type="InterPro" id="IPR036736">
    <property type="entry name" value="ACP-like_sf"/>
</dbReference>
<dbReference type="InterPro" id="IPR023213">
    <property type="entry name" value="CAT-like_dom_sf"/>
</dbReference>
<name>A0ABQ3MF07_9PSEU</name>
<dbReference type="InterPro" id="IPR025110">
    <property type="entry name" value="AMP-bd_C"/>
</dbReference>
<dbReference type="PANTHER" id="PTHR45398">
    <property type="match status" value="1"/>
</dbReference>
<gene>
    <name evidence="6" type="ORF">GCM10017774_34990</name>
</gene>
<evidence type="ECO:0000313" key="6">
    <source>
        <dbReference type="EMBL" id="GHH40850.1"/>
    </source>
</evidence>
<dbReference type="Gene3D" id="3.30.300.30">
    <property type="match status" value="4"/>
</dbReference>